<reference evidence="2 3" key="1">
    <citation type="journal article" date="2023" name="G3 (Bethesda)">
        <title>A haplotype-resolved chromosome-scale genome for Quercus rubra L. provides insights into the genetics of adaptive traits for red oak species.</title>
        <authorList>
            <person name="Kapoor B."/>
            <person name="Jenkins J."/>
            <person name="Schmutz J."/>
            <person name="Zhebentyayeva T."/>
            <person name="Kuelheim C."/>
            <person name="Coggeshall M."/>
            <person name="Heim C."/>
            <person name="Lasky J.R."/>
            <person name="Leites L."/>
            <person name="Islam-Faridi N."/>
            <person name="Romero-Severson J."/>
            <person name="DeLeo V.L."/>
            <person name="Lucas S.M."/>
            <person name="Lazic D."/>
            <person name="Gailing O."/>
            <person name="Carlson J."/>
            <person name="Staton M."/>
        </authorList>
    </citation>
    <scope>NUCLEOTIDE SEQUENCE [LARGE SCALE GENOMIC DNA]</scope>
    <source>
        <strain evidence="2">Pseudo-F2</strain>
    </source>
</reference>
<dbReference type="Proteomes" id="UP001324115">
    <property type="component" value="Unassembled WGS sequence"/>
</dbReference>
<proteinExistence type="predicted"/>
<evidence type="ECO:0000313" key="3">
    <source>
        <dbReference type="Proteomes" id="UP001324115"/>
    </source>
</evidence>
<organism evidence="2 3">
    <name type="scientific">Quercus rubra</name>
    <name type="common">Northern red oak</name>
    <name type="synonym">Quercus borealis</name>
    <dbReference type="NCBI Taxonomy" id="3512"/>
    <lineage>
        <taxon>Eukaryota</taxon>
        <taxon>Viridiplantae</taxon>
        <taxon>Streptophyta</taxon>
        <taxon>Embryophyta</taxon>
        <taxon>Tracheophyta</taxon>
        <taxon>Spermatophyta</taxon>
        <taxon>Magnoliopsida</taxon>
        <taxon>eudicotyledons</taxon>
        <taxon>Gunneridae</taxon>
        <taxon>Pentapetalae</taxon>
        <taxon>rosids</taxon>
        <taxon>fabids</taxon>
        <taxon>Fagales</taxon>
        <taxon>Fagaceae</taxon>
        <taxon>Quercus</taxon>
    </lineage>
</organism>
<sequence length="172" mass="19449">MVMKPGPNSTVRSWRKTSVLRQPITLGHVDFLLNPSPNIQNSRHSPQTKTEKPLSSKLCFLFLCFLHAEPPPPPQPDRRSRTKKENQPRQKLTPSPLLPLLPSCRTSTTATQIANPLNSTARLNPKSEPERVRQKFLVSSASSLFHPLLPLAQISTTPHTEAYHRTSHWIRC</sequence>
<evidence type="ECO:0000256" key="1">
    <source>
        <dbReference type="SAM" id="MobiDB-lite"/>
    </source>
</evidence>
<evidence type="ECO:0000313" key="2">
    <source>
        <dbReference type="EMBL" id="KAK4582628.1"/>
    </source>
</evidence>
<gene>
    <name evidence="2" type="ORF">RGQ29_025717</name>
</gene>
<dbReference type="AlphaFoldDB" id="A0AAN7EYV3"/>
<feature type="region of interest" description="Disordered" evidence="1">
    <location>
        <begin position="70"/>
        <end position="101"/>
    </location>
</feature>
<feature type="compositionally biased region" description="Low complexity" evidence="1">
    <location>
        <begin position="92"/>
        <end position="101"/>
    </location>
</feature>
<accession>A0AAN7EYV3</accession>
<name>A0AAN7EYV3_QUERU</name>
<keyword evidence="3" id="KW-1185">Reference proteome</keyword>
<feature type="compositionally biased region" description="Basic and acidic residues" evidence="1">
    <location>
        <begin position="76"/>
        <end position="88"/>
    </location>
</feature>
<comment type="caution">
    <text evidence="2">The sequence shown here is derived from an EMBL/GenBank/DDBJ whole genome shotgun (WGS) entry which is preliminary data.</text>
</comment>
<protein>
    <submittedName>
        <fullName evidence="2">Uncharacterized protein</fullName>
    </submittedName>
</protein>
<dbReference type="EMBL" id="JAXUIC010000007">
    <property type="protein sequence ID" value="KAK4582628.1"/>
    <property type="molecule type" value="Genomic_DNA"/>
</dbReference>